<geneLocation type="plasmid" evidence="2 3">
    <name>unnamed5</name>
</geneLocation>
<feature type="signal peptide" evidence="1">
    <location>
        <begin position="1"/>
        <end position="26"/>
    </location>
</feature>
<keyword evidence="1" id="KW-0732">Signal</keyword>
<dbReference type="AlphaFoldDB" id="A0A2U8HLZ4"/>
<proteinExistence type="predicted"/>
<evidence type="ECO:0000313" key="3">
    <source>
        <dbReference type="Proteomes" id="UP000244915"/>
    </source>
</evidence>
<dbReference type="Proteomes" id="UP000244915">
    <property type="component" value="Plasmid unnamed5"/>
</dbReference>
<dbReference type="EMBL" id="CP022195">
    <property type="protein sequence ID" value="AWI86792.1"/>
    <property type="molecule type" value="Genomic_DNA"/>
</dbReference>
<gene>
    <name evidence="2" type="ORF">CEW88_23770</name>
</gene>
<organism evidence="2 3">
    <name type="scientific">Alloyangia pacifica</name>
    <dbReference type="NCBI Taxonomy" id="311180"/>
    <lineage>
        <taxon>Bacteria</taxon>
        <taxon>Pseudomonadati</taxon>
        <taxon>Pseudomonadota</taxon>
        <taxon>Alphaproteobacteria</taxon>
        <taxon>Rhodobacterales</taxon>
        <taxon>Roseobacteraceae</taxon>
        <taxon>Alloyangia</taxon>
    </lineage>
</organism>
<reference evidence="2 3" key="1">
    <citation type="submission" date="2017-06" db="EMBL/GenBank/DDBJ databases">
        <title>Yangia sp. YSBP01 complete genome sequence.</title>
        <authorList>
            <person name="Woo J.-H."/>
            <person name="Kim H.-S."/>
        </authorList>
    </citation>
    <scope>NUCLEOTIDE SEQUENCE [LARGE SCALE GENOMIC DNA]</scope>
    <source>
        <strain evidence="2 3">YSBP01</strain>
        <plasmid evidence="2 3">unnamed5</plasmid>
    </source>
</reference>
<name>A0A2U8HLZ4_9RHOB</name>
<sequence length="422" mass="44584">MRRADICLPVLALAALLLATALPSAAQQEPGGKRLTFGVAQRGEAGRNLELQPGERGASSFAATTLSAGLSSVTRRQALSLSADATLRTGKPPGLEEGGMALRYGLRGAGTALTARVSLRRQEVAFLSPLDLVDLEDGALQVPEDLGDLSGRGWRNDSRLSLSGKFRTDRRLGFGVELAASRLSYEDTTARGLRDSRSLTAALTARLDLAPDMVLSLRPGLAVQQQEGGARLHSRSLGARLAHRQRGGSHSVSVEALWPDASAARLSLTAGLTRALGPAQDLSLSLGATMTEGGEPRLVTGLSYLRRMTPRDRLSLSLDRRVRDEADGAVVLVTAARGSYARALDRQTTLRLGGTYVATESARGGGATRDAGLTLSVGRQLARGWVLDAGLRRTLRADDTAGGDAVSDAIFVSLGRDWSRKF</sequence>
<dbReference type="KEGG" id="ypac:CEW88_23770"/>
<keyword evidence="2" id="KW-0614">Plasmid</keyword>
<dbReference type="OrthoDB" id="7756354at2"/>
<evidence type="ECO:0000313" key="2">
    <source>
        <dbReference type="EMBL" id="AWI86792.1"/>
    </source>
</evidence>
<feature type="chain" id="PRO_5016123073" evidence="1">
    <location>
        <begin position="27"/>
        <end position="422"/>
    </location>
</feature>
<protein>
    <submittedName>
        <fullName evidence="2">Uncharacterized protein</fullName>
    </submittedName>
</protein>
<accession>A0A2U8HLZ4</accession>
<dbReference type="RefSeq" id="WP_108970888.1">
    <property type="nucleotide sequence ID" value="NZ_CP022195.1"/>
</dbReference>
<evidence type="ECO:0000256" key="1">
    <source>
        <dbReference type="SAM" id="SignalP"/>
    </source>
</evidence>